<dbReference type="NCBIfam" id="NF001684">
    <property type="entry name" value="PRK00443.1-4"/>
    <property type="match status" value="1"/>
</dbReference>
<comment type="catalytic activity">
    <reaction evidence="3">
        <text>alpha-D-glucosamine 6-phosphate + H2O = beta-D-fructose 6-phosphate + NH4(+)</text>
        <dbReference type="Rhea" id="RHEA:12172"/>
        <dbReference type="ChEBI" id="CHEBI:15377"/>
        <dbReference type="ChEBI" id="CHEBI:28938"/>
        <dbReference type="ChEBI" id="CHEBI:57634"/>
        <dbReference type="ChEBI" id="CHEBI:75989"/>
        <dbReference type="EC" id="3.5.99.6"/>
    </reaction>
</comment>
<keyword evidence="1 3" id="KW-0378">Hydrolase</keyword>
<dbReference type="EC" id="3.5.99.6" evidence="3"/>
<dbReference type="CDD" id="cd01399">
    <property type="entry name" value="GlcN6P_deaminase"/>
    <property type="match status" value="1"/>
</dbReference>
<dbReference type="InterPro" id="IPR037171">
    <property type="entry name" value="NagB/RpiA_transferase-like"/>
</dbReference>
<dbReference type="SUPFAM" id="SSF100950">
    <property type="entry name" value="NagB/RpiA/CoA transferase-like"/>
    <property type="match status" value="1"/>
</dbReference>
<dbReference type="NCBIfam" id="TIGR00502">
    <property type="entry name" value="nagB"/>
    <property type="match status" value="1"/>
</dbReference>
<feature type="active site" description="For ring-opening step" evidence="3">
    <location>
        <position position="136"/>
    </location>
</feature>
<protein>
    <recommendedName>
        <fullName evidence="3">Glucosamine-6-phosphate deaminase</fullName>
        <ecNumber evidence="3">3.5.99.6</ecNumber>
    </recommendedName>
    <alternativeName>
        <fullName evidence="3">GlcN6P deaminase</fullName>
        <shortName evidence="3">GNPDA</shortName>
    </alternativeName>
    <alternativeName>
        <fullName evidence="3">Glucosamine-6-phosphate isomerase</fullName>
    </alternativeName>
</protein>
<comment type="function">
    <text evidence="3">Catalyzes the reversible isomerization-deamination of glucosamine 6-phosphate (GlcN6P) to form fructose 6-phosphate (Fru6P) and ammonium ion.</text>
</comment>
<proteinExistence type="inferred from homology"/>
<dbReference type="PROSITE" id="PS01161">
    <property type="entry name" value="GLC_GALNAC_ISOMERASE"/>
    <property type="match status" value="1"/>
</dbReference>
<evidence type="ECO:0000313" key="6">
    <source>
        <dbReference type="Proteomes" id="UP001222800"/>
    </source>
</evidence>
<evidence type="ECO:0000259" key="4">
    <source>
        <dbReference type="Pfam" id="PF01182"/>
    </source>
</evidence>
<comment type="caution">
    <text evidence="3">Lacks conserved residue(s) required for the propagation of feature annotation.</text>
</comment>
<sequence>MKIICVNDYDDMSKKSADIVVSQIILNPESVLGLATGSTPIGMYKQLVKAYEDGHIDFEKITTFNLDEYFNIDKTNKQSYYYYMKKNLFEKVNINMENINIPNGMADNIDEECLEYEKKIRDKGGVDIQVLGIGRNGHIGFNEPDIKFEALTHMVKLDEQTIKDNSRFFDSIDEVPTTAISMGIKTIMRAKKIVLLASGKEKAECIYEAIYGNITPNLPASVLQLHPDVIFVIDKQAGSKLNLEEIDKQYL</sequence>
<feature type="domain" description="Glucosamine/galactosamine-6-phosphate isomerase" evidence="4">
    <location>
        <begin position="30"/>
        <end position="224"/>
    </location>
</feature>
<name>A0ABY8EDQ3_9FIRM</name>
<dbReference type="HAMAP" id="MF_01241">
    <property type="entry name" value="GlcN6P_deamin"/>
    <property type="match status" value="1"/>
</dbReference>
<feature type="active site" description="Proton acceptor; for enolization step" evidence="3">
    <location>
        <position position="67"/>
    </location>
</feature>
<evidence type="ECO:0000256" key="3">
    <source>
        <dbReference type="HAMAP-Rule" id="MF_01241"/>
    </source>
</evidence>
<dbReference type="Gene3D" id="3.40.50.1360">
    <property type="match status" value="1"/>
</dbReference>
<accession>A0ABY8EDQ3</accession>
<evidence type="ECO:0000256" key="1">
    <source>
        <dbReference type="ARBA" id="ARBA00022801"/>
    </source>
</evidence>
<feature type="active site" description="Proton acceptor; for ring-opening step" evidence="3">
    <location>
        <position position="138"/>
    </location>
</feature>
<organism evidence="5 6">
    <name type="scientific">Tepidibacter hydrothermalis</name>
    <dbReference type="NCBI Taxonomy" id="3036126"/>
    <lineage>
        <taxon>Bacteria</taxon>
        <taxon>Bacillati</taxon>
        <taxon>Bacillota</taxon>
        <taxon>Clostridia</taxon>
        <taxon>Peptostreptococcales</taxon>
        <taxon>Peptostreptococcaceae</taxon>
        <taxon>Tepidibacter</taxon>
    </lineage>
</organism>
<comment type="similarity">
    <text evidence="3">Belongs to the glucosamine/galactosamine-6-phosphate isomerase family. NagB subfamily.</text>
</comment>
<comment type="pathway">
    <text evidence="3">Amino-sugar metabolism; N-acetylneuraminate degradation; D-fructose 6-phosphate from N-acetylneuraminate: step 5/5.</text>
</comment>
<dbReference type="PANTHER" id="PTHR11280:SF5">
    <property type="entry name" value="GLUCOSAMINE-6-PHOSPHATE ISOMERASE"/>
    <property type="match status" value="1"/>
</dbReference>
<dbReference type="GO" id="GO:0004342">
    <property type="term" value="F:glucosamine-6-phosphate deaminase activity"/>
    <property type="evidence" value="ECO:0007669"/>
    <property type="project" value="UniProtKB-EC"/>
</dbReference>
<evidence type="ECO:0000256" key="2">
    <source>
        <dbReference type="ARBA" id="ARBA00023277"/>
    </source>
</evidence>
<dbReference type="InterPro" id="IPR006148">
    <property type="entry name" value="Glc/Gal-6P_isomerase"/>
</dbReference>
<keyword evidence="6" id="KW-1185">Reference proteome</keyword>
<dbReference type="Proteomes" id="UP001222800">
    <property type="component" value="Chromosome"/>
</dbReference>
<gene>
    <name evidence="3 5" type="primary">nagB</name>
    <name evidence="5" type="ORF">P4S50_03005</name>
</gene>
<dbReference type="InterPro" id="IPR004547">
    <property type="entry name" value="Glucosamine6P_isomerase"/>
</dbReference>
<evidence type="ECO:0000313" key="5">
    <source>
        <dbReference type="EMBL" id="WFD11061.1"/>
    </source>
</evidence>
<dbReference type="EMBL" id="CP120733">
    <property type="protein sequence ID" value="WFD11061.1"/>
    <property type="molecule type" value="Genomic_DNA"/>
</dbReference>
<dbReference type="RefSeq" id="WP_277733024.1">
    <property type="nucleotide sequence ID" value="NZ_CP120733.1"/>
</dbReference>
<dbReference type="PANTHER" id="PTHR11280">
    <property type="entry name" value="GLUCOSAMINE-6-PHOSPHATE ISOMERASE"/>
    <property type="match status" value="1"/>
</dbReference>
<reference evidence="5 6" key="1">
    <citation type="submission" date="2023-03" db="EMBL/GenBank/DDBJ databases">
        <title>Complete genome sequence of Tepidibacter sp. SWIR-1, isolated from a deep-sea hydrothermal vent.</title>
        <authorList>
            <person name="Li X."/>
        </authorList>
    </citation>
    <scope>NUCLEOTIDE SEQUENCE [LARGE SCALE GENOMIC DNA]</scope>
    <source>
        <strain evidence="5 6">SWIR-1</strain>
    </source>
</reference>
<dbReference type="Pfam" id="PF01182">
    <property type="entry name" value="Glucosamine_iso"/>
    <property type="match status" value="1"/>
</dbReference>
<feature type="active site" description="For ring-opening step" evidence="3">
    <location>
        <position position="143"/>
    </location>
</feature>
<dbReference type="InterPro" id="IPR018321">
    <property type="entry name" value="Glucosamine6P_isomerase_CS"/>
</dbReference>
<keyword evidence="2 3" id="KW-0119">Carbohydrate metabolism</keyword>